<keyword evidence="2" id="KW-0028">Amino-acid biosynthesis</keyword>
<feature type="domain" description="PUA" evidence="8">
    <location>
        <begin position="301"/>
        <end position="378"/>
    </location>
</feature>
<dbReference type="GO" id="GO:0008652">
    <property type="term" value="P:amino acid biosynthetic process"/>
    <property type="evidence" value="ECO:0007669"/>
    <property type="project" value="UniProtKB-KW"/>
</dbReference>
<dbReference type="EMBL" id="CAMXCT030000051">
    <property type="protein sequence ID" value="CAL4760372.1"/>
    <property type="molecule type" value="Genomic_DNA"/>
</dbReference>
<dbReference type="PROSITE" id="PS00902">
    <property type="entry name" value="GLUTAMATE_5_KINASE"/>
    <property type="match status" value="1"/>
</dbReference>
<dbReference type="HAMAP" id="MF_00456">
    <property type="entry name" value="ProB"/>
    <property type="match status" value="1"/>
</dbReference>
<dbReference type="OrthoDB" id="443171at2759"/>
<accession>A0A9P1BIA9</accession>
<evidence type="ECO:0000256" key="7">
    <source>
        <dbReference type="ARBA" id="ARBA00022840"/>
    </source>
</evidence>
<keyword evidence="1" id="KW-0963">Cytoplasm</keyword>
<evidence type="ECO:0000313" key="9">
    <source>
        <dbReference type="EMBL" id="CAI3973060.1"/>
    </source>
</evidence>
<dbReference type="EMBL" id="CAMXCT020000051">
    <property type="protein sequence ID" value="CAL1126435.1"/>
    <property type="molecule type" value="Genomic_DNA"/>
</dbReference>
<evidence type="ECO:0000256" key="5">
    <source>
        <dbReference type="ARBA" id="ARBA00022741"/>
    </source>
</evidence>
<dbReference type="InterPro" id="IPR001057">
    <property type="entry name" value="Glu/AcGlu_kinase"/>
</dbReference>
<dbReference type="InterPro" id="IPR015947">
    <property type="entry name" value="PUA-like_sf"/>
</dbReference>
<dbReference type="Pfam" id="PF00696">
    <property type="entry name" value="AA_kinase"/>
    <property type="match status" value="1"/>
</dbReference>
<dbReference type="GO" id="GO:0003723">
    <property type="term" value="F:RNA binding"/>
    <property type="evidence" value="ECO:0007669"/>
    <property type="project" value="InterPro"/>
</dbReference>
<organism evidence="9">
    <name type="scientific">Cladocopium goreaui</name>
    <dbReference type="NCBI Taxonomy" id="2562237"/>
    <lineage>
        <taxon>Eukaryota</taxon>
        <taxon>Sar</taxon>
        <taxon>Alveolata</taxon>
        <taxon>Dinophyceae</taxon>
        <taxon>Suessiales</taxon>
        <taxon>Symbiodiniaceae</taxon>
        <taxon>Cladocopium</taxon>
    </lineage>
</organism>
<dbReference type="InterPro" id="IPR036974">
    <property type="entry name" value="PUA_sf"/>
</dbReference>
<dbReference type="Proteomes" id="UP001152797">
    <property type="component" value="Unassembled WGS sequence"/>
</dbReference>
<dbReference type="SUPFAM" id="SSF88697">
    <property type="entry name" value="PUA domain-like"/>
    <property type="match status" value="1"/>
</dbReference>
<keyword evidence="5" id="KW-0547">Nucleotide-binding</keyword>
<reference evidence="9" key="1">
    <citation type="submission" date="2022-10" db="EMBL/GenBank/DDBJ databases">
        <authorList>
            <person name="Chen Y."/>
            <person name="Dougan E. K."/>
            <person name="Chan C."/>
            <person name="Rhodes N."/>
            <person name="Thang M."/>
        </authorList>
    </citation>
    <scope>NUCLEOTIDE SEQUENCE</scope>
</reference>
<dbReference type="InterPro" id="IPR041739">
    <property type="entry name" value="G5K_ProB"/>
</dbReference>
<protein>
    <submittedName>
        <fullName evidence="10">PUA domain-containing protein</fullName>
    </submittedName>
</protein>
<dbReference type="InterPro" id="IPR001048">
    <property type="entry name" value="Asp/Glu/Uridylate_kinase"/>
</dbReference>
<dbReference type="Gene3D" id="2.30.130.10">
    <property type="entry name" value="PUA domain"/>
    <property type="match status" value="1"/>
</dbReference>
<dbReference type="FunFam" id="3.40.1160.10:FF:000006">
    <property type="entry name" value="Glutamate 5-kinase"/>
    <property type="match status" value="1"/>
</dbReference>
<dbReference type="GO" id="GO:0005829">
    <property type="term" value="C:cytosol"/>
    <property type="evidence" value="ECO:0007669"/>
    <property type="project" value="TreeGrafter"/>
</dbReference>
<dbReference type="PIRSF" id="PIRSF000729">
    <property type="entry name" value="GK"/>
    <property type="match status" value="1"/>
</dbReference>
<sequence>MSNRFSSIAKRSSRHGRPLLVLKVGTSSLVVSDSNGHRLRLALVSQLVEVIAELRQRDYQVVLISSGAVGMGCMKLGIPKPQDLRKKQAVAAAGQSQLMRMYEDLFGTIRIQVAQLLLSQGDFAQKEHWSNVKVTIMECLSLGVVPIINENDSTNTAELRFGDNDNLAALTAVQLEADALCLFTDVSCVYTANPRTNPDAKPLFVVPEPWALKVETKDAGSGLGTGGMSTKILAARTASVSGIPCLLINSSFPRRILALLDYVPNEDPEALPEEATYFMAMDAAQTVHDTRRWILSLPVSGQVELDKGAAKALGSKKSLLAAGVTEVQGSFLRNEALRICHEGNEIARGIINFSSEELSKIMGHSSHRFEDLLGFSCCTEACYRNNIILTTSADSLQNIEVPLHQRRMSRDYSRNFDASTS</sequence>
<dbReference type="PRINTS" id="PR00474">
    <property type="entry name" value="GLU5KINASE"/>
</dbReference>
<dbReference type="EMBL" id="CAMXCT010000051">
    <property type="protein sequence ID" value="CAI3973060.1"/>
    <property type="molecule type" value="Genomic_DNA"/>
</dbReference>
<dbReference type="GO" id="GO:0005524">
    <property type="term" value="F:ATP binding"/>
    <property type="evidence" value="ECO:0007669"/>
    <property type="project" value="UniProtKB-KW"/>
</dbReference>
<keyword evidence="7" id="KW-0067">ATP-binding</keyword>
<dbReference type="InterPro" id="IPR011529">
    <property type="entry name" value="Glu_5kinase"/>
</dbReference>
<evidence type="ECO:0000313" key="11">
    <source>
        <dbReference type="Proteomes" id="UP001152797"/>
    </source>
</evidence>
<keyword evidence="6" id="KW-0418">Kinase</keyword>
<keyword evidence="3" id="KW-0641">Proline biosynthesis</keyword>
<proteinExistence type="inferred from homology"/>
<reference evidence="10 11" key="2">
    <citation type="submission" date="2024-05" db="EMBL/GenBank/DDBJ databases">
        <authorList>
            <person name="Chen Y."/>
            <person name="Shah S."/>
            <person name="Dougan E. K."/>
            <person name="Thang M."/>
            <person name="Chan C."/>
        </authorList>
    </citation>
    <scope>NUCLEOTIDE SEQUENCE [LARGE SCALE GENOMIC DNA]</scope>
</reference>
<name>A0A9P1BIA9_9DINO</name>
<dbReference type="NCBIfam" id="TIGR01027">
    <property type="entry name" value="proB"/>
    <property type="match status" value="1"/>
</dbReference>
<dbReference type="PANTHER" id="PTHR43654">
    <property type="entry name" value="GLUTAMATE 5-KINASE"/>
    <property type="match status" value="1"/>
</dbReference>
<dbReference type="GO" id="GO:0004349">
    <property type="term" value="F:glutamate 5-kinase activity"/>
    <property type="evidence" value="ECO:0007669"/>
    <property type="project" value="InterPro"/>
</dbReference>
<gene>
    <name evidence="9" type="ORF">C1SCF055_LOCUS1589</name>
</gene>
<dbReference type="SUPFAM" id="SSF53633">
    <property type="entry name" value="Carbamate kinase-like"/>
    <property type="match status" value="1"/>
</dbReference>
<dbReference type="AlphaFoldDB" id="A0A9P1BIA9"/>
<keyword evidence="11" id="KW-1185">Reference proteome</keyword>
<evidence type="ECO:0000256" key="3">
    <source>
        <dbReference type="ARBA" id="ARBA00022650"/>
    </source>
</evidence>
<evidence type="ECO:0000256" key="4">
    <source>
        <dbReference type="ARBA" id="ARBA00022679"/>
    </source>
</evidence>
<dbReference type="Gene3D" id="3.40.1160.10">
    <property type="entry name" value="Acetylglutamate kinase-like"/>
    <property type="match status" value="1"/>
</dbReference>
<dbReference type="CDD" id="cd21157">
    <property type="entry name" value="PUA_G5K"/>
    <property type="match status" value="1"/>
</dbReference>
<dbReference type="SMART" id="SM00359">
    <property type="entry name" value="PUA"/>
    <property type="match status" value="1"/>
</dbReference>
<evidence type="ECO:0000256" key="6">
    <source>
        <dbReference type="ARBA" id="ARBA00022777"/>
    </source>
</evidence>
<dbReference type="PROSITE" id="PS50890">
    <property type="entry name" value="PUA"/>
    <property type="match status" value="1"/>
</dbReference>
<evidence type="ECO:0000256" key="2">
    <source>
        <dbReference type="ARBA" id="ARBA00022605"/>
    </source>
</evidence>
<dbReference type="InterPro" id="IPR005715">
    <property type="entry name" value="Glu_5kinase/COase_Synthase"/>
</dbReference>
<comment type="caution">
    <text evidence="9">The sequence shown here is derived from an EMBL/GenBank/DDBJ whole genome shotgun (WGS) entry which is preliminary data.</text>
</comment>
<dbReference type="InterPro" id="IPR002478">
    <property type="entry name" value="PUA"/>
</dbReference>
<dbReference type="CDD" id="cd04242">
    <property type="entry name" value="AAK_G5K_ProB"/>
    <property type="match status" value="1"/>
</dbReference>
<evidence type="ECO:0000256" key="1">
    <source>
        <dbReference type="ARBA" id="ARBA00022490"/>
    </source>
</evidence>
<dbReference type="InterPro" id="IPR019797">
    <property type="entry name" value="Glutamate_5-kinase_CS"/>
</dbReference>
<evidence type="ECO:0000313" key="10">
    <source>
        <dbReference type="EMBL" id="CAL4760372.1"/>
    </source>
</evidence>
<evidence type="ECO:0000259" key="8">
    <source>
        <dbReference type="SMART" id="SM00359"/>
    </source>
</evidence>
<keyword evidence="4" id="KW-0808">Transferase</keyword>
<dbReference type="Pfam" id="PF01472">
    <property type="entry name" value="PUA"/>
    <property type="match status" value="1"/>
</dbReference>
<dbReference type="PANTHER" id="PTHR43654:SF3">
    <property type="entry name" value="GLUTAMATE 5-KINASE"/>
    <property type="match status" value="1"/>
</dbReference>
<dbReference type="InterPro" id="IPR036393">
    <property type="entry name" value="AceGlu_kinase-like_sf"/>
</dbReference>